<dbReference type="EMBL" id="CADEBC010000208">
    <property type="protein sequence ID" value="CAB3225765.1"/>
    <property type="molecule type" value="Genomic_DNA"/>
</dbReference>
<name>A0A8S0Z2J4_ARCPL</name>
<reference evidence="1 2" key="1">
    <citation type="submission" date="2020-04" db="EMBL/GenBank/DDBJ databases">
        <authorList>
            <person name="Wallbank WR R."/>
            <person name="Pardo Diaz C."/>
            <person name="Kozak K."/>
            <person name="Martin S."/>
            <person name="Jiggins C."/>
            <person name="Moest M."/>
            <person name="Warren A I."/>
            <person name="Byers J.R.P. K."/>
            <person name="Montejo-Kovacevich G."/>
            <person name="Yen C E."/>
        </authorList>
    </citation>
    <scope>NUCLEOTIDE SEQUENCE [LARGE SCALE GENOMIC DNA]</scope>
</reference>
<dbReference type="AlphaFoldDB" id="A0A8S0Z2J4"/>
<dbReference type="OrthoDB" id="1101576at2759"/>
<gene>
    <name evidence="1" type="ORF">APLA_LOCUS2577</name>
</gene>
<evidence type="ECO:0000313" key="2">
    <source>
        <dbReference type="Proteomes" id="UP000494106"/>
    </source>
</evidence>
<dbReference type="Proteomes" id="UP000494106">
    <property type="component" value="Unassembled WGS sequence"/>
</dbReference>
<protein>
    <submittedName>
        <fullName evidence="1">Uncharacterized protein</fullName>
    </submittedName>
</protein>
<keyword evidence="2" id="KW-1185">Reference proteome</keyword>
<proteinExistence type="predicted"/>
<evidence type="ECO:0000313" key="1">
    <source>
        <dbReference type="EMBL" id="CAB3225765.1"/>
    </source>
</evidence>
<organism evidence="1 2">
    <name type="scientific">Arctia plantaginis</name>
    <name type="common">Wood tiger moth</name>
    <name type="synonym">Phalaena plantaginis</name>
    <dbReference type="NCBI Taxonomy" id="874455"/>
    <lineage>
        <taxon>Eukaryota</taxon>
        <taxon>Metazoa</taxon>
        <taxon>Ecdysozoa</taxon>
        <taxon>Arthropoda</taxon>
        <taxon>Hexapoda</taxon>
        <taxon>Insecta</taxon>
        <taxon>Pterygota</taxon>
        <taxon>Neoptera</taxon>
        <taxon>Endopterygota</taxon>
        <taxon>Lepidoptera</taxon>
        <taxon>Glossata</taxon>
        <taxon>Ditrysia</taxon>
        <taxon>Noctuoidea</taxon>
        <taxon>Erebidae</taxon>
        <taxon>Arctiinae</taxon>
        <taxon>Arctia</taxon>
    </lineage>
</organism>
<accession>A0A8S0Z2J4</accession>
<comment type="caution">
    <text evidence="1">The sequence shown here is derived from an EMBL/GenBank/DDBJ whole genome shotgun (WGS) entry which is preliminary data.</text>
</comment>
<sequence>MHDKLITISTDERLTLKQKFNHGYQKFWLQHNIETQYSALLNIADKSIFAFLSSYLVEKWFSSVANILKKQRVRFKITEAKNLRLQFTNIEPDLSTR</sequence>